<dbReference type="GeneID" id="17281213"/>
<dbReference type="SMART" id="SM00228">
    <property type="entry name" value="PDZ"/>
    <property type="match status" value="1"/>
</dbReference>
<dbReference type="PaxDb" id="2903-EOD14039"/>
<dbReference type="Gene3D" id="2.30.42.10">
    <property type="match status" value="1"/>
</dbReference>
<dbReference type="eggNOG" id="ENOG502S6KH">
    <property type="taxonomic scope" value="Eukaryota"/>
</dbReference>
<dbReference type="Proteomes" id="UP000013827">
    <property type="component" value="Unassembled WGS sequence"/>
</dbReference>
<dbReference type="KEGG" id="ehx:EMIHUDRAFT_440789"/>
<evidence type="ECO:0000259" key="1">
    <source>
        <dbReference type="PROSITE" id="PS50106"/>
    </source>
</evidence>
<dbReference type="SUPFAM" id="SSF50156">
    <property type="entry name" value="PDZ domain-like"/>
    <property type="match status" value="1"/>
</dbReference>
<dbReference type="EnsemblProtists" id="EOD14039">
    <property type="protein sequence ID" value="EOD14039"/>
    <property type="gene ID" value="EMIHUDRAFT_436948"/>
</dbReference>
<dbReference type="KEGG" id="ehx:EMIHUDRAFT_436948"/>
<reference evidence="2" key="2">
    <citation type="submission" date="2024-10" db="UniProtKB">
        <authorList>
            <consortium name="EnsemblProtists"/>
        </authorList>
    </citation>
    <scope>IDENTIFICATION</scope>
</reference>
<keyword evidence="3" id="KW-1185">Reference proteome</keyword>
<dbReference type="EnsemblProtists" id="EOD35942">
    <property type="protein sequence ID" value="EOD35942"/>
    <property type="gene ID" value="EMIHUDRAFT_440789"/>
</dbReference>
<dbReference type="InterPro" id="IPR001478">
    <property type="entry name" value="PDZ"/>
</dbReference>
<evidence type="ECO:0000313" key="3">
    <source>
        <dbReference type="Proteomes" id="UP000013827"/>
    </source>
</evidence>
<feature type="domain" description="PDZ" evidence="1">
    <location>
        <begin position="79"/>
        <end position="173"/>
    </location>
</feature>
<evidence type="ECO:0000313" key="2">
    <source>
        <dbReference type="EnsemblProtists" id="EOD14039"/>
    </source>
</evidence>
<dbReference type="HOGENOM" id="CLU_1566041_0_0_1"/>
<proteinExistence type="predicted"/>
<reference evidence="3" key="1">
    <citation type="journal article" date="2013" name="Nature">
        <title>Pan genome of the phytoplankton Emiliania underpins its global distribution.</title>
        <authorList>
            <person name="Read B.A."/>
            <person name="Kegel J."/>
            <person name="Klute M.J."/>
            <person name="Kuo A."/>
            <person name="Lefebvre S.C."/>
            <person name="Maumus F."/>
            <person name="Mayer C."/>
            <person name="Miller J."/>
            <person name="Monier A."/>
            <person name="Salamov A."/>
            <person name="Young J."/>
            <person name="Aguilar M."/>
            <person name="Claverie J.M."/>
            <person name="Frickenhaus S."/>
            <person name="Gonzalez K."/>
            <person name="Herman E.K."/>
            <person name="Lin Y.C."/>
            <person name="Napier J."/>
            <person name="Ogata H."/>
            <person name="Sarno A.F."/>
            <person name="Shmutz J."/>
            <person name="Schroeder D."/>
            <person name="de Vargas C."/>
            <person name="Verret F."/>
            <person name="von Dassow P."/>
            <person name="Valentin K."/>
            <person name="Van de Peer Y."/>
            <person name="Wheeler G."/>
            <person name="Dacks J.B."/>
            <person name="Delwiche C.F."/>
            <person name="Dyhrman S.T."/>
            <person name="Glockner G."/>
            <person name="John U."/>
            <person name="Richards T."/>
            <person name="Worden A.Z."/>
            <person name="Zhang X."/>
            <person name="Grigoriev I.V."/>
            <person name="Allen A.E."/>
            <person name="Bidle K."/>
            <person name="Borodovsky M."/>
            <person name="Bowler C."/>
            <person name="Brownlee C."/>
            <person name="Cock J.M."/>
            <person name="Elias M."/>
            <person name="Gladyshev V.N."/>
            <person name="Groth M."/>
            <person name="Guda C."/>
            <person name="Hadaegh A."/>
            <person name="Iglesias-Rodriguez M.D."/>
            <person name="Jenkins J."/>
            <person name="Jones B.M."/>
            <person name="Lawson T."/>
            <person name="Leese F."/>
            <person name="Lindquist E."/>
            <person name="Lobanov A."/>
            <person name="Lomsadze A."/>
            <person name="Malik S.B."/>
            <person name="Marsh M.E."/>
            <person name="Mackinder L."/>
            <person name="Mock T."/>
            <person name="Mueller-Roeber B."/>
            <person name="Pagarete A."/>
            <person name="Parker M."/>
            <person name="Probert I."/>
            <person name="Quesneville H."/>
            <person name="Raines C."/>
            <person name="Rensing S.A."/>
            <person name="Riano-Pachon D.M."/>
            <person name="Richier S."/>
            <person name="Rokitta S."/>
            <person name="Shiraiwa Y."/>
            <person name="Soanes D.M."/>
            <person name="van der Giezen M."/>
            <person name="Wahlund T.M."/>
            <person name="Williams B."/>
            <person name="Wilson W."/>
            <person name="Wolfe G."/>
            <person name="Wurch L.L."/>
        </authorList>
    </citation>
    <scope>NUCLEOTIDE SEQUENCE</scope>
</reference>
<organism evidence="2 3">
    <name type="scientific">Emiliania huxleyi (strain CCMP1516)</name>
    <dbReference type="NCBI Taxonomy" id="280463"/>
    <lineage>
        <taxon>Eukaryota</taxon>
        <taxon>Haptista</taxon>
        <taxon>Haptophyta</taxon>
        <taxon>Prymnesiophyceae</taxon>
        <taxon>Isochrysidales</taxon>
        <taxon>Noelaerhabdaceae</taxon>
        <taxon>Emiliania</taxon>
    </lineage>
</organism>
<dbReference type="AlphaFoldDB" id="A0A0D3IS04"/>
<sequence>MLALASTSFVGFAPLSAPASRSGAVRARPAVAGLLDGVKDAFGGGDKPLVAADRVTPFDRWLGLDKDLEAELNDGVDQDVTYVDPSDASNYVSLSLVKPMGIAFVENEGGCGGVFVDEVLDSGSAASASPVLARGDQLVAVGSTLVLGWEFDATLDAIKASDDSATKLVLFRGPTSFLYGPTKASEEWYQENLL</sequence>
<dbReference type="GeneID" id="17260180"/>
<dbReference type="InterPro" id="IPR036034">
    <property type="entry name" value="PDZ_sf"/>
</dbReference>
<dbReference type="RefSeq" id="XP_005788371.1">
    <property type="nucleotide sequence ID" value="XM_005788314.1"/>
</dbReference>
<accession>A0A0D3IS04</accession>
<dbReference type="Pfam" id="PF00595">
    <property type="entry name" value="PDZ"/>
    <property type="match status" value="1"/>
</dbReference>
<dbReference type="OMA" id="ETPIDRW"/>
<protein>
    <recommendedName>
        <fullName evidence="1">PDZ domain-containing protein</fullName>
    </recommendedName>
</protein>
<dbReference type="CDD" id="cd00136">
    <property type="entry name" value="PDZ_canonical"/>
    <property type="match status" value="1"/>
</dbReference>
<dbReference type="RefSeq" id="XP_005766468.1">
    <property type="nucleotide sequence ID" value="XM_005766411.1"/>
</dbReference>
<dbReference type="PROSITE" id="PS50106">
    <property type="entry name" value="PDZ"/>
    <property type="match status" value="1"/>
</dbReference>
<name>A0A0D3IS04_EMIH1</name>